<comment type="caution">
    <text evidence="2">The sequence shown here is derived from an EMBL/GenBank/DDBJ whole genome shotgun (WGS) entry which is preliminary data.</text>
</comment>
<dbReference type="EMBL" id="JBHSBI010000004">
    <property type="protein sequence ID" value="MFC4007436.1"/>
    <property type="molecule type" value="Genomic_DNA"/>
</dbReference>
<protein>
    <submittedName>
        <fullName evidence="2">Uncharacterized protein</fullName>
    </submittedName>
</protein>
<evidence type="ECO:0000313" key="3">
    <source>
        <dbReference type="Proteomes" id="UP001595851"/>
    </source>
</evidence>
<evidence type="ECO:0000313" key="2">
    <source>
        <dbReference type="EMBL" id="MFC4007436.1"/>
    </source>
</evidence>
<keyword evidence="1" id="KW-0812">Transmembrane</keyword>
<keyword evidence="1" id="KW-0472">Membrane</keyword>
<keyword evidence="1" id="KW-1133">Transmembrane helix</keyword>
<proteinExistence type="predicted"/>
<sequence length="235" mass="25071">MEDWPAMSAKGALIVAGSTVLALAGMVVVATLAPNFLPGGAWRGGVTLGKAASGGVVDLPRLGNGSILAANRWPSACELVNGDDVKSILPDAEEIQAEKGRSYSVSIEKFAADPEWRESNRAEAGQCLYTMRLPGEVYEATTFWVRIEAVAAPELIAAYSQKVERGLDTNQGARGADRCRLTGASGNWFCHKGPVLFTVGGHTTATFRGFQGPAPFFWRDKVLPQFVQTISAKIK</sequence>
<evidence type="ECO:0000256" key="1">
    <source>
        <dbReference type="SAM" id="Phobius"/>
    </source>
</evidence>
<name>A0ABV8G4E8_9ACTN</name>
<organism evidence="2 3">
    <name type="scientific">Nonomuraea purpurea</name>
    <dbReference type="NCBI Taxonomy" id="1849276"/>
    <lineage>
        <taxon>Bacteria</taxon>
        <taxon>Bacillati</taxon>
        <taxon>Actinomycetota</taxon>
        <taxon>Actinomycetes</taxon>
        <taxon>Streptosporangiales</taxon>
        <taxon>Streptosporangiaceae</taxon>
        <taxon>Nonomuraea</taxon>
    </lineage>
</organism>
<dbReference type="RefSeq" id="WP_379527563.1">
    <property type="nucleotide sequence ID" value="NZ_JBHSBI010000004.1"/>
</dbReference>
<keyword evidence="3" id="KW-1185">Reference proteome</keyword>
<gene>
    <name evidence="2" type="ORF">ACFOY2_09395</name>
</gene>
<dbReference type="Proteomes" id="UP001595851">
    <property type="component" value="Unassembled WGS sequence"/>
</dbReference>
<reference evidence="3" key="1">
    <citation type="journal article" date="2019" name="Int. J. Syst. Evol. Microbiol.">
        <title>The Global Catalogue of Microorganisms (GCM) 10K type strain sequencing project: providing services to taxonomists for standard genome sequencing and annotation.</title>
        <authorList>
            <consortium name="The Broad Institute Genomics Platform"/>
            <consortium name="The Broad Institute Genome Sequencing Center for Infectious Disease"/>
            <person name="Wu L."/>
            <person name="Ma J."/>
        </authorList>
    </citation>
    <scope>NUCLEOTIDE SEQUENCE [LARGE SCALE GENOMIC DNA]</scope>
    <source>
        <strain evidence="3">TBRC 1276</strain>
    </source>
</reference>
<feature type="transmembrane region" description="Helical" evidence="1">
    <location>
        <begin position="12"/>
        <end position="33"/>
    </location>
</feature>
<accession>A0ABV8G4E8</accession>